<keyword evidence="2" id="KW-1133">Transmembrane helix</keyword>
<feature type="region of interest" description="Disordered" evidence="1">
    <location>
        <begin position="1"/>
        <end position="41"/>
    </location>
</feature>
<evidence type="ECO:0000256" key="2">
    <source>
        <dbReference type="SAM" id="Phobius"/>
    </source>
</evidence>
<dbReference type="Gene3D" id="2.60.40.2880">
    <property type="entry name" value="MmpS1-5, C-terminal soluble domain"/>
    <property type="match status" value="1"/>
</dbReference>
<accession>A0A2U9PMN3</accession>
<feature type="region of interest" description="Disordered" evidence="1">
    <location>
        <begin position="114"/>
        <end position="180"/>
    </location>
</feature>
<keyword evidence="2" id="KW-0812">Transmembrane</keyword>
<dbReference type="RefSeq" id="WP_003893313.1">
    <property type="nucleotide sequence ID" value="NZ_CP027541.1"/>
</dbReference>
<dbReference type="AlphaFoldDB" id="A0A2U9PMN3"/>
<dbReference type="InterPro" id="IPR038468">
    <property type="entry name" value="MmpS_C"/>
</dbReference>
<name>A0A2U9PMN3_MYCSE</name>
<feature type="compositionally biased region" description="Low complexity" evidence="1">
    <location>
        <begin position="148"/>
        <end position="168"/>
    </location>
</feature>
<evidence type="ECO:0000256" key="1">
    <source>
        <dbReference type="SAM" id="MobiDB-lite"/>
    </source>
</evidence>
<evidence type="ECO:0000313" key="4">
    <source>
        <dbReference type="Proteomes" id="UP000011200"/>
    </source>
</evidence>
<feature type="compositionally biased region" description="Low complexity" evidence="1">
    <location>
        <begin position="116"/>
        <end position="132"/>
    </location>
</feature>
<gene>
    <name evidence="3" type="ORF">D806_019220</name>
</gene>
<organism evidence="3 4">
    <name type="scientific">Mycolicibacterium smegmatis (strain MKD8)</name>
    <name type="common">Mycobacterium smegmatis</name>
    <dbReference type="NCBI Taxonomy" id="1214915"/>
    <lineage>
        <taxon>Bacteria</taxon>
        <taxon>Bacillati</taxon>
        <taxon>Actinomycetota</taxon>
        <taxon>Actinomycetes</taxon>
        <taxon>Mycobacteriales</taxon>
        <taxon>Mycobacteriaceae</taxon>
        <taxon>Mycolicibacterium</taxon>
    </lineage>
</organism>
<protein>
    <submittedName>
        <fullName evidence="3">MmpS3 protein</fullName>
    </submittedName>
</protein>
<keyword evidence="2" id="KW-0472">Membrane</keyword>
<reference evidence="4" key="2">
    <citation type="submission" date="2018-03" db="EMBL/GenBank/DDBJ databases">
        <authorList>
            <person name="Derbyshire K."/>
            <person name="Gray T.A."/>
            <person name="Champion M."/>
        </authorList>
    </citation>
    <scope>NUCLEOTIDE SEQUENCE [LARGE SCALE GENOMIC DNA]</scope>
    <source>
        <strain evidence="4">MKD8</strain>
    </source>
</reference>
<evidence type="ECO:0000313" key="3">
    <source>
        <dbReference type="EMBL" id="AWT52905.1"/>
    </source>
</evidence>
<reference evidence="3 4" key="1">
    <citation type="journal article" date="2013" name="Genome Announc.">
        <title>Draft genome sequence of MKD8, a conjugal recipient Mycobacterium smegmatis strain.</title>
        <authorList>
            <person name="Gray T.A."/>
            <person name="Palumbo M.J."/>
            <person name="Derbyshire K.M."/>
        </authorList>
    </citation>
    <scope>NUCLEOTIDE SEQUENCE [LARGE SCALE GENOMIC DNA]</scope>
    <source>
        <strain evidence="3 4">MKD8</strain>
    </source>
</reference>
<dbReference type="Proteomes" id="UP000011200">
    <property type="component" value="Chromosome"/>
</dbReference>
<dbReference type="EMBL" id="CP027541">
    <property type="protein sequence ID" value="AWT52905.1"/>
    <property type="molecule type" value="Genomic_DNA"/>
</dbReference>
<sequence>MTRPYSPYDTATTNRYGDHAPEPGSYQGSQGYGSGFDRGAYAGDYQDYDDYVRSEGGSGGFDDGYDDPDIEFYEEPLDRRWIWVAGVAGAILLVAVICTVVILGGGDSGSVSATVADPTQTSQPATTAPQDASSTPRPAPPVAPSLSPETVTTVTPSPTAPAATAEPAPVAPPAEAAPPAVEPRAVTYTVTGNRQLIDLVTIVYTDERGALQTDINVALPWTKTVVLDPGVELKSVTATSVAGQLNCSITDAAGNVLVAQANNTMIATCTQ</sequence>
<proteinExistence type="predicted"/>
<feature type="transmembrane region" description="Helical" evidence="2">
    <location>
        <begin position="81"/>
        <end position="103"/>
    </location>
</feature>
<feature type="region of interest" description="Disordered" evidence="1">
    <location>
        <begin position="48"/>
        <end position="67"/>
    </location>
</feature>